<protein>
    <submittedName>
        <fullName evidence="1">Uncharacterized protein</fullName>
    </submittedName>
</protein>
<sequence length="78" mass="8818">MASEREARRKRIMERGSDRLAFITGQLSSLPKQSTSSLQLLSSQQEKQPQVLGNGNENMIMANFSSKGLEINWSLDKY</sequence>
<dbReference type="Gramene" id="ERN04816">
    <property type="protein sequence ID" value="ERN04816"/>
    <property type="gene ID" value="AMTR_s00146p00023310"/>
</dbReference>
<dbReference type="HOGENOM" id="CLU_2625303_0_0_1"/>
<evidence type="ECO:0000313" key="2">
    <source>
        <dbReference type="Proteomes" id="UP000017836"/>
    </source>
</evidence>
<reference evidence="2" key="1">
    <citation type="journal article" date="2013" name="Science">
        <title>The Amborella genome and the evolution of flowering plants.</title>
        <authorList>
            <consortium name="Amborella Genome Project"/>
        </authorList>
    </citation>
    <scope>NUCLEOTIDE SEQUENCE [LARGE SCALE GENOMIC DNA]</scope>
</reference>
<dbReference type="AlphaFoldDB" id="W1PB35"/>
<proteinExistence type="predicted"/>
<dbReference type="PANTHER" id="PTHR35469">
    <property type="entry name" value="TRANSMEMBRANE PROTEIN"/>
    <property type="match status" value="1"/>
</dbReference>
<accession>W1PB35</accession>
<organism evidence="1 2">
    <name type="scientific">Amborella trichopoda</name>
    <dbReference type="NCBI Taxonomy" id="13333"/>
    <lineage>
        <taxon>Eukaryota</taxon>
        <taxon>Viridiplantae</taxon>
        <taxon>Streptophyta</taxon>
        <taxon>Embryophyta</taxon>
        <taxon>Tracheophyta</taxon>
        <taxon>Spermatophyta</taxon>
        <taxon>Magnoliopsida</taxon>
        <taxon>Amborellales</taxon>
        <taxon>Amborellaceae</taxon>
        <taxon>Amborella</taxon>
    </lineage>
</organism>
<gene>
    <name evidence="1" type="ORF">AMTR_s00146p00023310</name>
</gene>
<dbReference type="PANTHER" id="PTHR35469:SF4">
    <property type="entry name" value="TRANSMEMBRANE PROTEIN"/>
    <property type="match status" value="1"/>
</dbReference>
<dbReference type="EMBL" id="KI394155">
    <property type="protein sequence ID" value="ERN04816.1"/>
    <property type="molecule type" value="Genomic_DNA"/>
</dbReference>
<name>W1PB35_AMBTC</name>
<evidence type="ECO:0000313" key="1">
    <source>
        <dbReference type="EMBL" id="ERN04816.1"/>
    </source>
</evidence>
<dbReference type="Proteomes" id="UP000017836">
    <property type="component" value="Unassembled WGS sequence"/>
</dbReference>
<keyword evidence="2" id="KW-1185">Reference proteome</keyword>